<dbReference type="EMBL" id="PDXA01000031">
    <property type="protein sequence ID" value="RYN46052.1"/>
    <property type="molecule type" value="Genomic_DNA"/>
</dbReference>
<reference evidence="3" key="1">
    <citation type="journal article" date="2019" name="bioRxiv">
        <title>Genomics, evolutionary history and diagnostics of the Alternaria alternata species group including apple and Asian pear pathotypes.</title>
        <authorList>
            <person name="Armitage A.D."/>
            <person name="Cockerton H.M."/>
            <person name="Sreenivasaprasad S."/>
            <person name="Woodhall J.W."/>
            <person name="Lane C.R."/>
            <person name="Harrison R.J."/>
            <person name="Clarkson J.P."/>
        </authorList>
    </citation>
    <scope>NUCLEOTIDE SEQUENCE [LARGE SCALE GENOMIC DNA]</scope>
    <source>
        <strain evidence="3">FERA 1082</strain>
    </source>
</reference>
<gene>
    <name evidence="2" type="ORF">AA0114_g8649</name>
</gene>
<evidence type="ECO:0000256" key="1">
    <source>
        <dbReference type="SAM" id="Phobius"/>
    </source>
</evidence>
<protein>
    <submittedName>
        <fullName evidence="2">Uncharacterized protein</fullName>
    </submittedName>
</protein>
<sequence>MSNESVDKHLKKGRIGFWLLVVAAVLQTSVFISKWIEGKHTMFDAAAVVNACLLCWWAWGVARKNEKIAREMVENGGVADIEKGNMCKRDEKEKAGLGGITEEGKQGSEVTTAEIEEKALKEETTTKEKLELEM</sequence>
<dbReference type="Proteomes" id="UP000292402">
    <property type="component" value="Unassembled WGS sequence"/>
</dbReference>
<evidence type="ECO:0000313" key="2">
    <source>
        <dbReference type="EMBL" id="RYN46052.1"/>
    </source>
</evidence>
<evidence type="ECO:0000313" key="3">
    <source>
        <dbReference type="Proteomes" id="UP000292402"/>
    </source>
</evidence>
<comment type="caution">
    <text evidence="2">The sequence shown here is derived from an EMBL/GenBank/DDBJ whole genome shotgun (WGS) entry which is preliminary data.</text>
</comment>
<accession>A0A4Q4MAC2</accession>
<dbReference type="AlphaFoldDB" id="A0A4Q4MAC2"/>
<keyword evidence="1" id="KW-0812">Transmembrane</keyword>
<name>A0A4Q4MAC2_9PLEO</name>
<keyword evidence="1" id="KW-0472">Membrane</keyword>
<feature type="transmembrane region" description="Helical" evidence="1">
    <location>
        <begin position="42"/>
        <end position="62"/>
    </location>
</feature>
<feature type="transmembrane region" description="Helical" evidence="1">
    <location>
        <begin position="15"/>
        <end position="36"/>
    </location>
</feature>
<organism evidence="2 3">
    <name type="scientific">Alternaria tenuissima</name>
    <dbReference type="NCBI Taxonomy" id="119927"/>
    <lineage>
        <taxon>Eukaryota</taxon>
        <taxon>Fungi</taxon>
        <taxon>Dikarya</taxon>
        <taxon>Ascomycota</taxon>
        <taxon>Pezizomycotina</taxon>
        <taxon>Dothideomycetes</taxon>
        <taxon>Pleosporomycetidae</taxon>
        <taxon>Pleosporales</taxon>
        <taxon>Pleosporineae</taxon>
        <taxon>Pleosporaceae</taxon>
        <taxon>Alternaria</taxon>
        <taxon>Alternaria sect. Alternaria</taxon>
        <taxon>Alternaria alternata complex</taxon>
    </lineage>
</organism>
<proteinExistence type="predicted"/>
<keyword evidence="1" id="KW-1133">Transmembrane helix</keyword>